<proteinExistence type="predicted"/>
<keyword evidence="2" id="KW-0540">Nuclease</keyword>
<accession>A0ABY8DJN0</accession>
<dbReference type="Gene3D" id="3.30.420.10">
    <property type="entry name" value="Ribonuclease H-like superfamily/Ribonuclease H"/>
    <property type="match status" value="1"/>
</dbReference>
<reference evidence="2 3" key="1">
    <citation type="submission" date="2023-03" db="EMBL/GenBank/DDBJ databases">
        <authorList>
            <person name="Kaur S."/>
            <person name="Espinosa-Saiz D."/>
            <person name="Velazquez E."/>
            <person name="Menendez E."/>
            <person name="diCenzo G.C."/>
        </authorList>
    </citation>
    <scope>NUCLEOTIDE SEQUENCE [LARGE SCALE GENOMIC DNA]</scope>
    <source>
        <strain evidence="2 3">LMG 24692</strain>
    </source>
</reference>
<dbReference type="NCBIfam" id="NF006615">
    <property type="entry name" value="PRK09182.1"/>
    <property type="match status" value="1"/>
</dbReference>
<dbReference type="Proteomes" id="UP001229355">
    <property type="component" value="Chromosome 2"/>
</dbReference>
<dbReference type="CDD" id="cd06127">
    <property type="entry name" value="DEDDh"/>
    <property type="match status" value="1"/>
</dbReference>
<evidence type="ECO:0000259" key="1">
    <source>
        <dbReference type="SMART" id="SM00479"/>
    </source>
</evidence>
<gene>
    <name evidence="2" type="ORF">PZN02_004751</name>
</gene>
<dbReference type="PANTHER" id="PTHR30231">
    <property type="entry name" value="DNA POLYMERASE III SUBUNIT EPSILON"/>
    <property type="match status" value="1"/>
</dbReference>
<dbReference type="SMART" id="SM00479">
    <property type="entry name" value="EXOIII"/>
    <property type="match status" value="1"/>
</dbReference>
<dbReference type="PANTHER" id="PTHR30231:SF37">
    <property type="entry name" value="EXODEOXYRIBONUCLEASE 10"/>
    <property type="match status" value="1"/>
</dbReference>
<keyword evidence="2" id="KW-0378">Hydrolase</keyword>
<dbReference type="InterPro" id="IPR012337">
    <property type="entry name" value="RNaseH-like_sf"/>
</dbReference>
<protein>
    <submittedName>
        <fullName evidence="2">3'-5' exonuclease</fullName>
    </submittedName>
</protein>
<keyword evidence="3" id="KW-1185">Reference proteome</keyword>
<dbReference type="GO" id="GO:0004527">
    <property type="term" value="F:exonuclease activity"/>
    <property type="evidence" value="ECO:0007669"/>
    <property type="project" value="UniProtKB-KW"/>
</dbReference>
<dbReference type="InterPro" id="IPR013520">
    <property type="entry name" value="Ribonucl_H"/>
</dbReference>
<evidence type="ECO:0000313" key="2">
    <source>
        <dbReference type="EMBL" id="WEX91125.1"/>
    </source>
</evidence>
<dbReference type="Pfam" id="PF00929">
    <property type="entry name" value="RNase_T"/>
    <property type="match status" value="1"/>
</dbReference>
<evidence type="ECO:0000313" key="3">
    <source>
        <dbReference type="Proteomes" id="UP001229355"/>
    </source>
</evidence>
<dbReference type="EMBL" id="CP120374">
    <property type="protein sequence ID" value="WEX91125.1"/>
    <property type="molecule type" value="Genomic_DNA"/>
</dbReference>
<dbReference type="SUPFAM" id="SSF53098">
    <property type="entry name" value="Ribonuclease H-like"/>
    <property type="match status" value="1"/>
</dbReference>
<dbReference type="RefSeq" id="WP_280663090.1">
    <property type="nucleotide sequence ID" value="NZ_CP120374.1"/>
</dbReference>
<organism evidence="2 3">
    <name type="scientific">Sinorhizobium garamanticum</name>
    <dbReference type="NCBI Taxonomy" id="680247"/>
    <lineage>
        <taxon>Bacteria</taxon>
        <taxon>Pseudomonadati</taxon>
        <taxon>Pseudomonadota</taxon>
        <taxon>Alphaproteobacteria</taxon>
        <taxon>Hyphomicrobiales</taxon>
        <taxon>Rhizobiaceae</taxon>
        <taxon>Sinorhizobium/Ensifer group</taxon>
        <taxon>Sinorhizobium</taxon>
    </lineage>
</organism>
<name>A0ABY8DJN0_9HYPH</name>
<sequence length="322" mass="35980">MKQFDLFVADEAAPVKADGSSVKKRHPRSGLSEDDMVRQLQESGSYRILRKLEPRPVATIACPEFPLRGVILDTETTGLNHRKDEIIEIGAVAFTFDAAGTIGDVIGVYGGLQQPSAPIPSEITRLTGITDEMVAGQMIDLRQLRAIIEPADLIIAHNAGFDRPFCEAFSPIFAGKAWACSVSEIDWASRGFEGTKLGYLIGQAGYFHEGHRAVDDCFALLEVLDKVRGEPGRPPFAELYEASRRSRVRVFAENSPFDMKDHLKARGYRWSDGSDGRPKSWWVEIAEEALDDELRYLRAEIYQWDEADPPSKRLTAFDRFKA</sequence>
<keyword evidence="2" id="KW-0269">Exonuclease</keyword>
<dbReference type="InterPro" id="IPR036397">
    <property type="entry name" value="RNaseH_sf"/>
</dbReference>
<feature type="domain" description="Exonuclease" evidence="1">
    <location>
        <begin position="68"/>
        <end position="233"/>
    </location>
</feature>